<feature type="domain" description="Sulfatase N-terminal" evidence="6">
    <location>
        <begin position="27"/>
        <end position="170"/>
    </location>
</feature>
<dbReference type="InterPro" id="IPR017850">
    <property type="entry name" value="Alkaline_phosphatase_core_sf"/>
</dbReference>
<evidence type="ECO:0000256" key="5">
    <source>
        <dbReference type="ARBA" id="ARBA00023136"/>
    </source>
</evidence>
<dbReference type="PANTHER" id="PTHR47371:SF3">
    <property type="entry name" value="PHOSPHOGLYCEROL TRANSFERASE I"/>
    <property type="match status" value="1"/>
</dbReference>
<reference evidence="7" key="1">
    <citation type="submission" date="2006-10" db="EMBL/GenBank/DDBJ databases">
        <authorList>
            <person name="Amadeo P."/>
            <person name="Zhao Q."/>
            <person name="Wortman J."/>
            <person name="Fraser-Liggett C."/>
            <person name="Carlton J."/>
        </authorList>
    </citation>
    <scope>NUCLEOTIDE SEQUENCE</scope>
    <source>
        <strain evidence="7">G3</strain>
    </source>
</reference>
<sequence length="201" mass="23698">MQCGFPFKWQSKKAQNRGENTSIYYYSQMQCIGDILKSNGYDTHAIYGTFDEDWSIGYVYKHHGFDHCHSSVNLANKRWFVADHILFQYQKDLIDKIYKENPNKPFLLYVSTRDTHEPGSLCKLCPKTGPKSQRLFTCLSNQIKDFLDWMKTKPWYNDTLIVMHGDHVRRDKEVEDLAKKNNYSRRIFNLFIKGAPACTFI</sequence>
<dbReference type="Pfam" id="PF00884">
    <property type="entry name" value="Sulfatase"/>
    <property type="match status" value="1"/>
</dbReference>
<name>A2E002_TRIV3</name>
<dbReference type="InterPro" id="IPR050448">
    <property type="entry name" value="OpgB/LTA_synthase_biosynth"/>
</dbReference>
<dbReference type="VEuPathDB" id="TrichDB:TVAG_478860"/>
<dbReference type="GO" id="GO:0005886">
    <property type="term" value="C:plasma membrane"/>
    <property type="evidence" value="ECO:0007669"/>
    <property type="project" value="UniProtKB-SubCell"/>
</dbReference>
<dbReference type="InParanoid" id="A2E002"/>
<dbReference type="Proteomes" id="UP000001542">
    <property type="component" value="Unassembled WGS sequence"/>
</dbReference>
<keyword evidence="3" id="KW-0812">Transmembrane</keyword>
<dbReference type="AlphaFoldDB" id="A2E002"/>
<dbReference type="SMR" id="A2E002"/>
<comment type="subcellular location">
    <subcellularLocation>
        <location evidence="1">Cell membrane</location>
        <topology evidence="1">Multi-pass membrane protein</topology>
    </subcellularLocation>
</comment>
<dbReference type="Gene3D" id="3.40.720.10">
    <property type="entry name" value="Alkaline Phosphatase, subunit A"/>
    <property type="match status" value="1"/>
</dbReference>
<proteinExistence type="predicted"/>
<dbReference type="OrthoDB" id="413313at2759"/>
<evidence type="ECO:0000313" key="8">
    <source>
        <dbReference type="Proteomes" id="UP000001542"/>
    </source>
</evidence>
<reference evidence="7" key="2">
    <citation type="journal article" date="2007" name="Science">
        <title>Draft genome sequence of the sexually transmitted pathogen Trichomonas vaginalis.</title>
        <authorList>
            <person name="Carlton J.M."/>
            <person name="Hirt R.P."/>
            <person name="Silva J.C."/>
            <person name="Delcher A.L."/>
            <person name="Schatz M."/>
            <person name="Zhao Q."/>
            <person name="Wortman J.R."/>
            <person name="Bidwell S.L."/>
            <person name="Alsmark U.C.M."/>
            <person name="Besteiro S."/>
            <person name="Sicheritz-Ponten T."/>
            <person name="Noel C.J."/>
            <person name="Dacks J.B."/>
            <person name="Foster P.G."/>
            <person name="Simillion C."/>
            <person name="Van de Peer Y."/>
            <person name="Miranda-Saavedra D."/>
            <person name="Barton G.J."/>
            <person name="Westrop G.D."/>
            <person name="Mueller S."/>
            <person name="Dessi D."/>
            <person name="Fiori P.L."/>
            <person name="Ren Q."/>
            <person name="Paulsen I."/>
            <person name="Zhang H."/>
            <person name="Bastida-Corcuera F.D."/>
            <person name="Simoes-Barbosa A."/>
            <person name="Brown M.T."/>
            <person name="Hayes R.D."/>
            <person name="Mukherjee M."/>
            <person name="Okumura C.Y."/>
            <person name="Schneider R."/>
            <person name="Smith A.J."/>
            <person name="Vanacova S."/>
            <person name="Villalvazo M."/>
            <person name="Haas B.J."/>
            <person name="Pertea M."/>
            <person name="Feldblyum T.V."/>
            <person name="Utterback T.R."/>
            <person name="Shu C.L."/>
            <person name="Osoegawa K."/>
            <person name="de Jong P.J."/>
            <person name="Hrdy I."/>
            <person name="Horvathova L."/>
            <person name="Zubacova Z."/>
            <person name="Dolezal P."/>
            <person name="Malik S.B."/>
            <person name="Logsdon J.M. Jr."/>
            <person name="Henze K."/>
            <person name="Gupta A."/>
            <person name="Wang C.C."/>
            <person name="Dunne R.L."/>
            <person name="Upcroft J.A."/>
            <person name="Upcroft P."/>
            <person name="White O."/>
            <person name="Salzberg S.L."/>
            <person name="Tang P."/>
            <person name="Chiu C.-H."/>
            <person name="Lee Y.-S."/>
            <person name="Embley T.M."/>
            <person name="Coombs G.H."/>
            <person name="Mottram J.C."/>
            <person name="Tachezy J."/>
            <person name="Fraser-Liggett C.M."/>
            <person name="Johnson P.J."/>
        </authorList>
    </citation>
    <scope>NUCLEOTIDE SEQUENCE [LARGE SCALE GENOMIC DNA]</scope>
    <source>
        <strain evidence="7">G3</strain>
    </source>
</reference>
<organism evidence="7 8">
    <name type="scientific">Trichomonas vaginalis (strain ATCC PRA-98 / G3)</name>
    <dbReference type="NCBI Taxonomy" id="412133"/>
    <lineage>
        <taxon>Eukaryota</taxon>
        <taxon>Metamonada</taxon>
        <taxon>Parabasalia</taxon>
        <taxon>Trichomonadida</taxon>
        <taxon>Trichomonadidae</taxon>
        <taxon>Trichomonas</taxon>
    </lineage>
</organism>
<evidence type="ECO:0000256" key="3">
    <source>
        <dbReference type="ARBA" id="ARBA00022692"/>
    </source>
</evidence>
<keyword evidence="8" id="KW-1185">Reference proteome</keyword>
<dbReference type="GO" id="GO:0016020">
    <property type="term" value="C:membrane"/>
    <property type="evidence" value="ECO:0000318"/>
    <property type="project" value="GO_Central"/>
</dbReference>
<keyword evidence="4" id="KW-1133">Transmembrane helix</keyword>
<gene>
    <name evidence="7" type="ORF">TVAG_478860</name>
</gene>
<evidence type="ECO:0000256" key="4">
    <source>
        <dbReference type="ARBA" id="ARBA00022989"/>
    </source>
</evidence>
<evidence type="ECO:0000256" key="1">
    <source>
        <dbReference type="ARBA" id="ARBA00004651"/>
    </source>
</evidence>
<dbReference type="SUPFAM" id="SSF53649">
    <property type="entry name" value="Alkaline phosphatase-like"/>
    <property type="match status" value="1"/>
</dbReference>
<dbReference type="GO" id="GO:0016740">
    <property type="term" value="F:transferase activity"/>
    <property type="evidence" value="ECO:0000318"/>
    <property type="project" value="GO_Central"/>
</dbReference>
<evidence type="ECO:0000313" key="7">
    <source>
        <dbReference type="EMBL" id="EAY14061.1"/>
    </source>
</evidence>
<keyword evidence="2" id="KW-1003">Cell membrane</keyword>
<accession>A2E002</accession>
<protein>
    <recommendedName>
        <fullName evidence="6">Sulfatase N-terminal domain-containing protein</fullName>
    </recommendedName>
</protein>
<dbReference type="PANTHER" id="PTHR47371">
    <property type="entry name" value="LIPOTEICHOIC ACID SYNTHASE"/>
    <property type="match status" value="1"/>
</dbReference>
<dbReference type="InterPro" id="IPR000917">
    <property type="entry name" value="Sulfatase_N"/>
</dbReference>
<evidence type="ECO:0000256" key="2">
    <source>
        <dbReference type="ARBA" id="ARBA00022475"/>
    </source>
</evidence>
<keyword evidence="5" id="KW-0472">Membrane</keyword>
<dbReference type="VEuPathDB" id="TrichDB:TVAGG3_0022190"/>
<dbReference type="EMBL" id="DS113276">
    <property type="protein sequence ID" value="EAY14061.1"/>
    <property type="molecule type" value="Genomic_DNA"/>
</dbReference>
<evidence type="ECO:0000259" key="6">
    <source>
        <dbReference type="Pfam" id="PF00884"/>
    </source>
</evidence>